<accession>A0A101FUF2</accession>
<proteinExistence type="inferred from homology"/>
<keyword evidence="2" id="KW-0436">Ligase</keyword>
<name>A0A101FUF2_9EURY</name>
<sequence>MLAVSGDPFSSGEWIFEPKIDGTRCIAHISKGRAELQNRRLRWISPRYPEILDSLARGTMNCVLDGEIAVFDEGIPDFFSLAQREHQTNDLRIEYLSKSLPATYIVFDVLYVEGENVMDRPLIERKEILKEVLQETDSVTITDYIAERGEAYYQAAVELGLEGIVAKLKSSQYLPGTRSSDWMKIKKSLSVDLVVGGYIPGKGHREPYFGGLMLGAYDSGGELIYVGRVGSGFSKRELEEITRSFQPSPKSPFYQPSSPSPSGVKWLEPQLVVEVEALELTSDRHLRAPIFLRVREDKPADECSIRQLWIEGSD</sequence>
<dbReference type="InterPro" id="IPR012310">
    <property type="entry name" value="DNA_ligase_ATP-dep_cent"/>
</dbReference>
<dbReference type="InterPro" id="IPR012340">
    <property type="entry name" value="NA-bd_OB-fold"/>
</dbReference>
<organism evidence="4 5">
    <name type="scientific">Methanothrix harundinacea</name>
    <dbReference type="NCBI Taxonomy" id="301375"/>
    <lineage>
        <taxon>Archaea</taxon>
        <taxon>Methanobacteriati</taxon>
        <taxon>Methanobacteriota</taxon>
        <taxon>Stenosarchaea group</taxon>
        <taxon>Methanomicrobia</taxon>
        <taxon>Methanotrichales</taxon>
        <taxon>Methanotrichaceae</taxon>
        <taxon>Methanothrix</taxon>
    </lineage>
</organism>
<evidence type="ECO:0000256" key="2">
    <source>
        <dbReference type="ARBA" id="ARBA00022598"/>
    </source>
</evidence>
<dbReference type="Proteomes" id="UP000057043">
    <property type="component" value="Unassembled WGS sequence"/>
</dbReference>
<dbReference type="EMBL" id="LGFT01000017">
    <property type="protein sequence ID" value="KUK44716.1"/>
    <property type="molecule type" value="Genomic_DNA"/>
</dbReference>
<dbReference type="GO" id="GO:0006281">
    <property type="term" value="P:DNA repair"/>
    <property type="evidence" value="ECO:0007669"/>
    <property type="project" value="InterPro"/>
</dbReference>
<dbReference type="Pfam" id="PF01068">
    <property type="entry name" value="DNA_ligase_A_M"/>
    <property type="match status" value="1"/>
</dbReference>
<dbReference type="AlphaFoldDB" id="A0A101FUF2"/>
<dbReference type="PANTHER" id="PTHR45674:SF4">
    <property type="entry name" value="DNA LIGASE 1"/>
    <property type="match status" value="1"/>
</dbReference>
<dbReference type="CDD" id="cd07906">
    <property type="entry name" value="Adenylation_DNA_ligase_LigD_LigC"/>
    <property type="match status" value="1"/>
</dbReference>
<dbReference type="Gene3D" id="3.30.470.30">
    <property type="entry name" value="DNA ligase/mRNA capping enzyme"/>
    <property type="match status" value="1"/>
</dbReference>
<protein>
    <submittedName>
        <fullName evidence="4">DNA polymerase LigD, putative</fullName>
    </submittedName>
</protein>
<dbReference type="Gene3D" id="3.30.1490.70">
    <property type="match status" value="1"/>
</dbReference>
<dbReference type="NCBIfam" id="TIGR02779">
    <property type="entry name" value="NHEJ_ligase_lig"/>
    <property type="match status" value="1"/>
</dbReference>
<dbReference type="PATRIC" id="fig|301375.7.peg.462"/>
<evidence type="ECO:0000256" key="1">
    <source>
        <dbReference type="ARBA" id="ARBA00007572"/>
    </source>
</evidence>
<dbReference type="InterPro" id="IPR050191">
    <property type="entry name" value="ATP-dep_DNA_ligase"/>
</dbReference>
<dbReference type="GO" id="GO:0005524">
    <property type="term" value="F:ATP binding"/>
    <property type="evidence" value="ECO:0007669"/>
    <property type="project" value="InterPro"/>
</dbReference>
<evidence type="ECO:0000313" key="4">
    <source>
        <dbReference type="EMBL" id="KUK44716.1"/>
    </source>
</evidence>
<comment type="similarity">
    <text evidence="1">Belongs to the ATP-dependent DNA ligase family.</text>
</comment>
<dbReference type="CDD" id="cd07971">
    <property type="entry name" value="OBF_DNA_ligase_LigD"/>
    <property type="match status" value="1"/>
</dbReference>
<dbReference type="InterPro" id="IPR012309">
    <property type="entry name" value="DNA_ligase_ATP-dep_C"/>
</dbReference>
<dbReference type="PROSITE" id="PS50160">
    <property type="entry name" value="DNA_LIGASE_A3"/>
    <property type="match status" value="1"/>
</dbReference>
<dbReference type="PANTHER" id="PTHR45674">
    <property type="entry name" value="DNA LIGASE 1/3 FAMILY MEMBER"/>
    <property type="match status" value="1"/>
</dbReference>
<evidence type="ECO:0000313" key="5">
    <source>
        <dbReference type="Proteomes" id="UP000057043"/>
    </source>
</evidence>
<dbReference type="Pfam" id="PF04679">
    <property type="entry name" value="DNA_ligase_A_C"/>
    <property type="match status" value="1"/>
</dbReference>
<dbReference type="GO" id="GO:0006310">
    <property type="term" value="P:DNA recombination"/>
    <property type="evidence" value="ECO:0007669"/>
    <property type="project" value="InterPro"/>
</dbReference>
<comment type="caution">
    <text evidence="4">The sequence shown here is derived from an EMBL/GenBank/DDBJ whole genome shotgun (WGS) entry which is preliminary data.</text>
</comment>
<dbReference type="GO" id="GO:0003910">
    <property type="term" value="F:DNA ligase (ATP) activity"/>
    <property type="evidence" value="ECO:0007669"/>
    <property type="project" value="InterPro"/>
</dbReference>
<feature type="domain" description="ATP-dependent DNA ligase family profile" evidence="3">
    <location>
        <begin position="95"/>
        <end position="218"/>
    </location>
</feature>
<reference evidence="4 5" key="1">
    <citation type="journal article" date="2015" name="MBio">
        <title>Genome-Resolved Metagenomic Analysis Reveals Roles for Candidate Phyla and Other Microbial Community Members in Biogeochemical Transformations in Oil Reservoirs.</title>
        <authorList>
            <person name="Hu P."/>
            <person name="Tom L."/>
            <person name="Singh A."/>
            <person name="Thomas B.C."/>
            <person name="Baker B.J."/>
            <person name="Piceno Y.M."/>
            <person name="Andersen G.L."/>
            <person name="Banfield J.F."/>
        </authorList>
    </citation>
    <scope>NUCLEOTIDE SEQUENCE [LARGE SCALE GENOMIC DNA]</scope>
    <source>
        <strain evidence="4">57_489</strain>
    </source>
</reference>
<dbReference type="SUPFAM" id="SSF50249">
    <property type="entry name" value="Nucleic acid-binding proteins"/>
    <property type="match status" value="1"/>
</dbReference>
<dbReference type="SUPFAM" id="SSF56091">
    <property type="entry name" value="DNA ligase/mRNA capping enzyme, catalytic domain"/>
    <property type="match status" value="1"/>
</dbReference>
<gene>
    <name evidence="4" type="ORF">XD72_0890</name>
</gene>
<dbReference type="Gene3D" id="2.40.50.140">
    <property type="entry name" value="Nucleic acid-binding proteins"/>
    <property type="match status" value="1"/>
</dbReference>
<evidence type="ECO:0000259" key="3">
    <source>
        <dbReference type="PROSITE" id="PS50160"/>
    </source>
</evidence>
<dbReference type="InterPro" id="IPR014146">
    <property type="entry name" value="LigD_ligase_dom"/>
</dbReference>